<evidence type="ECO:0000256" key="2">
    <source>
        <dbReference type="ARBA" id="ARBA00022723"/>
    </source>
</evidence>
<dbReference type="Pfam" id="PF05761">
    <property type="entry name" value="5_nucleotid"/>
    <property type="match status" value="1"/>
</dbReference>
<dbReference type="GO" id="GO:0008253">
    <property type="term" value="F:5'-nucleotidase activity"/>
    <property type="evidence" value="ECO:0007669"/>
    <property type="project" value="TreeGrafter"/>
</dbReference>
<dbReference type="InterPro" id="IPR036412">
    <property type="entry name" value="HAD-like_sf"/>
</dbReference>
<keyword evidence="3" id="KW-0378">Hydrolase</keyword>
<comment type="similarity">
    <text evidence="1">Belongs to the 5'(3')-deoxyribonucleotidase family.</text>
</comment>
<dbReference type="InterPro" id="IPR008380">
    <property type="entry name" value="HAD-SF_hydro_IG_5-nucl"/>
</dbReference>
<dbReference type="GO" id="GO:0046872">
    <property type="term" value="F:metal ion binding"/>
    <property type="evidence" value="ECO:0007669"/>
    <property type="project" value="UniProtKB-KW"/>
</dbReference>
<dbReference type="NCBIfam" id="TIGR02244">
    <property type="entry name" value="HAD-IG-Ncltidse"/>
    <property type="match status" value="1"/>
</dbReference>
<evidence type="ECO:0000256" key="3">
    <source>
        <dbReference type="ARBA" id="ARBA00022801"/>
    </source>
</evidence>
<dbReference type="InterPro" id="IPR023214">
    <property type="entry name" value="HAD_sf"/>
</dbReference>
<gene>
    <name evidence="7" type="ORF">CHIRRI_LOCUS8992</name>
</gene>
<dbReference type="AlphaFoldDB" id="A0A9N9WU67"/>
<sequence length="474" mass="54634">MRSSFIFVNLVARKVFSCNNIRQSSKSIHIFTQLRATQKFISKSKTMENSPKSFSLSDYDCIGFDLDNTIVKYNVKEMIYHEYNVLSDYLVDKGYSKEFLEKPIEEGVDFLQKGLILDFERGNLLRICPDGTIQIASHGSKFLSKDEIIKCYGEKRRWEVTDEYCRDMLVAWNGTLADSIRTCLDYFDMPAALAFARIIDSIDLEKGGTQEKYNIWPDILAGLMAMFSRDYFPTGGSKYFEALKNNPSKFIYKCDQKVLDWLRMLKDKKKSFLITGSHIDFASLTAGYAIGPNWRDYFDLIICYAKKPGFFTLKRDFLKLDGIVETEAIKVEDMVDGGVYTQGNFTELRNFISSITKLDDPKILYIGDNLIQDVFTPNKHIKIDTVAVIEEMLAEGVDYNEVYDILRSNSWGSYFHTNGEDTLWERIIRKHSKICVPCIDELAKNPIDYKYSTFDPTDITSCGYYPHNPFEPIA</sequence>
<dbReference type="PANTHER" id="PTHR12103:SF38">
    <property type="entry name" value="5'-NUCLEOTIDASE DOMAIN-CONTAINING PROTEIN 1"/>
    <property type="match status" value="1"/>
</dbReference>
<keyword evidence="4" id="KW-0460">Magnesium</keyword>
<dbReference type="FunFam" id="3.40.50.1000:FF:000086">
    <property type="entry name" value="LD24878p"/>
    <property type="match status" value="1"/>
</dbReference>
<evidence type="ECO:0000313" key="7">
    <source>
        <dbReference type="EMBL" id="CAG9806127.1"/>
    </source>
</evidence>
<keyword evidence="5" id="KW-0007">Acetylation</keyword>
<evidence type="ECO:0000256" key="5">
    <source>
        <dbReference type="ARBA" id="ARBA00022990"/>
    </source>
</evidence>
<dbReference type="PANTHER" id="PTHR12103">
    <property type="entry name" value="5'-NUCLEOTIDASE DOMAIN-CONTAINING"/>
    <property type="match status" value="1"/>
</dbReference>
<evidence type="ECO:0000256" key="6">
    <source>
        <dbReference type="ARBA" id="ARBA00069357"/>
    </source>
</evidence>
<protein>
    <recommendedName>
        <fullName evidence="6">5'-nucleotidase domain-containing protein 1</fullName>
    </recommendedName>
</protein>
<dbReference type="OrthoDB" id="6503940at2759"/>
<organism evidence="7 8">
    <name type="scientific">Chironomus riparius</name>
    <dbReference type="NCBI Taxonomy" id="315576"/>
    <lineage>
        <taxon>Eukaryota</taxon>
        <taxon>Metazoa</taxon>
        <taxon>Ecdysozoa</taxon>
        <taxon>Arthropoda</taxon>
        <taxon>Hexapoda</taxon>
        <taxon>Insecta</taxon>
        <taxon>Pterygota</taxon>
        <taxon>Neoptera</taxon>
        <taxon>Endopterygota</taxon>
        <taxon>Diptera</taxon>
        <taxon>Nematocera</taxon>
        <taxon>Chironomoidea</taxon>
        <taxon>Chironomidae</taxon>
        <taxon>Chironominae</taxon>
        <taxon>Chironomus</taxon>
    </lineage>
</organism>
<keyword evidence="2" id="KW-0479">Metal-binding</keyword>
<evidence type="ECO:0000313" key="8">
    <source>
        <dbReference type="Proteomes" id="UP001153620"/>
    </source>
</evidence>
<dbReference type="EMBL" id="OU895878">
    <property type="protein sequence ID" value="CAG9806127.1"/>
    <property type="molecule type" value="Genomic_DNA"/>
</dbReference>
<evidence type="ECO:0000256" key="1">
    <source>
        <dbReference type="ARBA" id="ARBA00009589"/>
    </source>
</evidence>
<keyword evidence="8" id="KW-1185">Reference proteome</keyword>
<reference evidence="7" key="1">
    <citation type="submission" date="2022-01" db="EMBL/GenBank/DDBJ databases">
        <authorList>
            <person name="King R."/>
        </authorList>
    </citation>
    <scope>NUCLEOTIDE SEQUENCE</scope>
</reference>
<proteinExistence type="inferred from homology"/>
<reference evidence="7" key="2">
    <citation type="submission" date="2022-10" db="EMBL/GenBank/DDBJ databases">
        <authorList>
            <consortium name="ENA_rothamsted_submissions"/>
            <consortium name="culmorum"/>
            <person name="King R."/>
        </authorList>
    </citation>
    <scope>NUCLEOTIDE SEQUENCE</scope>
</reference>
<dbReference type="Gene3D" id="3.40.50.1000">
    <property type="entry name" value="HAD superfamily/HAD-like"/>
    <property type="match status" value="1"/>
</dbReference>
<dbReference type="Proteomes" id="UP001153620">
    <property type="component" value="Chromosome 2"/>
</dbReference>
<name>A0A9N9WU67_9DIPT</name>
<dbReference type="SUPFAM" id="SSF56784">
    <property type="entry name" value="HAD-like"/>
    <property type="match status" value="1"/>
</dbReference>
<evidence type="ECO:0000256" key="4">
    <source>
        <dbReference type="ARBA" id="ARBA00022842"/>
    </source>
</evidence>
<accession>A0A9N9WU67</accession>